<dbReference type="SUPFAM" id="SSF54427">
    <property type="entry name" value="NTF2-like"/>
    <property type="match status" value="1"/>
</dbReference>
<feature type="domain" description="DUF4440" evidence="2">
    <location>
        <begin position="41"/>
        <end position="142"/>
    </location>
</feature>
<dbReference type="AlphaFoldDB" id="A0A934WXZ3"/>
<evidence type="ECO:0000313" key="4">
    <source>
        <dbReference type="Proteomes" id="UP000611723"/>
    </source>
</evidence>
<dbReference type="RefSeq" id="WP_201430904.1">
    <property type="nucleotide sequence ID" value="NZ_JAEQBW010000003.1"/>
</dbReference>
<gene>
    <name evidence="3" type="ORF">JKA74_09295</name>
</gene>
<keyword evidence="4" id="KW-1185">Reference proteome</keyword>
<evidence type="ECO:0000256" key="1">
    <source>
        <dbReference type="SAM" id="SignalP"/>
    </source>
</evidence>
<dbReference type="EMBL" id="JAEQBW010000003">
    <property type="protein sequence ID" value="MBK6265233.1"/>
    <property type="molecule type" value="Genomic_DNA"/>
</dbReference>
<feature type="signal peptide" evidence="1">
    <location>
        <begin position="1"/>
        <end position="26"/>
    </location>
</feature>
<feature type="chain" id="PRO_5037979427" evidence="1">
    <location>
        <begin position="27"/>
        <end position="156"/>
    </location>
</feature>
<organism evidence="3 4">
    <name type="scientific">Marivirga aurantiaca</name>
    <dbReference type="NCBI Taxonomy" id="2802615"/>
    <lineage>
        <taxon>Bacteria</taxon>
        <taxon>Pseudomonadati</taxon>
        <taxon>Bacteroidota</taxon>
        <taxon>Cytophagia</taxon>
        <taxon>Cytophagales</taxon>
        <taxon>Marivirgaceae</taxon>
        <taxon>Marivirga</taxon>
    </lineage>
</organism>
<dbReference type="InterPro" id="IPR027843">
    <property type="entry name" value="DUF4440"/>
</dbReference>
<evidence type="ECO:0000313" key="3">
    <source>
        <dbReference type="EMBL" id="MBK6265233.1"/>
    </source>
</evidence>
<dbReference type="Proteomes" id="UP000611723">
    <property type="component" value="Unassembled WGS sequence"/>
</dbReference>
<accession>A0A934WXZ3</accession>
<sequence length="156" mass="17812">MKPSIQIKYILMIIGLLSLASSPVKAQSKSAIAKIDSVRMAMQELARKNELYKVAEFYTQDAIVNGSDGSLSGMDEIKNYWENLRGEGVDWHWEKLEYSGVEDYVTQTGLSLLTLQYGERKITYHSTFSVVWEKQADGNYKIVSDFYRIAPKQDLK</sequence>
<dbReference type="Gene3D" id="3.10.450.50">
    <property type="match status" value="1"/>
</dbReference>
<protein>
    <submittedName>
        <fullName evidence="3">Nuclear transport factor 2 family protein</fullName>
    </submittedName>
</protein>
<keyword evidence="1" id="KW-0732">Signal</keyword>
<proteinExistence type="predicted"/>
<dbReference type="InterPro" id="IPR032710">
    <property type="entry name" value="NTF2-like_dom_sf"/>
</dbReference>
<dbReference type="Pfam" id="PF14534">
    <property type="entry name" value="DUF4440"/>
    <property type="match status" value="1"/>
</dbReference>
<name>A0A934WXZ3_9BACT</name>
<comment type="caution">
    <text evidence="3">The sequence shown here is derived from an EMBL/GenBank/DDBJ whole genome shotgun (WGS) entry which is preliminary data.</text>
</comment>
<reference evidence="3" key="1">
    <citation type="submission" date="2021-01" db="EMBL/GenBank/DDBJ databases">
        <title>Marivirga aurantiaca sp. nov., isolated from intertidal surface sediments.</title>
        <authorList>
            <person name="Zhang M."/>
        </authorList>
    </citation>
    <scope>NUCLEOTIDE SEQUENCE</scope>
    <source>
        <strain evidence="3">S37H4</strain>
    </source>
</reference>
<evidence type="ECO:0000259" key="2">
    <source>
        <dbReference type="Pfam" id="PF14534"/>
    </source>
</evidence>